<comment type="pathway">
    <text evidence="1 4">Nucleotide-sugar biosynthesis; UDP-N-acetyl-alpha-D-glucosamine biosynthesis; N-acetyl-alpha-D-glucosamine 1-phosphate from alpha-D-glucosamine 6-phosphate (route I): step 1/2.</text>
</comment>
<reference evidence="6 7" key="2">
    <citation type="submission" date="2018-10" db="EMBL/GenBank/DDBJ databases">
        <authorList>
            <consortium name="Pathogen Informatics"/>
        </authorList>
    </citation>
    <scope>NUCLEOTIDE SEQUENCE [LARGE SCALE GENOMIC DNA]</scope>
</reference>
<dbReference type="SUPFAM" id="SSF55729">
    <property type="entry name" value="Acyl-CoA N-acyltransferases (Nat)"/>
    <property type="match status" value="2"/>
</dbReference>
<accession>A0A0N4V6A6</accession>
<dbReference type="STRING" id="51028.A0A0N4V6A6"/>
<evidence type="ECO:0000256" key="1">
    <source>
        <dbReference type="ARBA" id="ARBA00004832"/>
    </source>
</evidence>
<dbReference type="Proteomes" id="UP000274131">
    <property type="component" value="Unassembled WGS sequence"/>
</dbReference>
<dbReference type="WBParaSite" id="EVEC_0000578401-mRNA-1">
    <property type="protein sequence ID" value="EVEC_0000578401-mRNA-1"/>
    <property type="gene ID" value="EVEC_0000578401"/>
</dbReference>
<evidence type="ECO:0000313" key="7">
    <source>
        <dbReference type="Proteomes" id="UP000274131"/>
    </source>
</evidence>
<comment type="catalytic activity">
    <reaction evidence="3 4">
        <text>D-glucosamine 6-phosphate + acetyl-CoA = N-acetyl-D-glucosamine 6-phosphate + CoA + H(+)</text>
        <dbReference type="Rhea" id="RHEA:10292"/>
        <dbReference type="ChEBI" id="CHEBI:15378"/>
        <dbReference type="ChEBI" id="CHEBI:57287"/>
        <dbReference type="ChEBI" id="CHEBI:57288"/>
        <dbReference type="ChEBI" id="CHEBI:57513"/>
        <dbReference type="ChEBI" id="CHEBI:58725"/>
        <dbReference type="EC" id="2.3.1.4"/>
    </reaction>
</comment>
<feature type="domain" description="N-acetyltransferase" evidence="5">
    <location>
        <begin position="41"/>
        <end position="195"/>
    </location>
</feature>
<evidence type="ECO:0000256" key="3">
    <source>
        <dbReference type="ARBA" id="ARBA00048964"/>
    </source>
</evidence>
<dbReference type="EMBL" id="UXUI01008150">
    <property type="protein sequence ID" value="VDD90644.1"/>
    <property type="molecule type" value="Genomic_DNA"/>
</dbReference>
<keyword evidence="4" id="KW-0012">Acyltransferase</keyword>
<comment type="similarity">
    <text evidence="2 4">Belongs to the acetyltransferase family. GNA1 subfamily.</text>
</comment>
<dbReference type="AlphaFoldDB" id="A0A0N4V6A6"/>
<protein>
    <recommendedName>
        <fullName evidence="4">Glucosamine 6-phosphate N-acetyltransferase</fullName>
        <ecNumber evidence="4">2.3.1.4</ecNumber>
    </recommendedName>
</protein>
<dbReference type="OrthoDB" id="10039976at2759"/>
<dbReference type="InterPro" id="IPR016181">
    <property type="entry name" value="Acyl_CoA_acyltransferase"/>
</dbReference>
<dbReference type="UniPathway" id="UPA00113">
    <property type="reaction ID" value="UER00529"/>
</dbReference>
<dbReference type="PROSITE" id="PS51186">
    <property type="entry name" value="GNAT"/>
    <property type="match status" value="2"/>
</dbReference>
<dbReference type="PANTHER" id="PTHR13355">
    <property type="entry name" value="GLUCOSAMINE 6-PHOSPHATE N-ACETYLTRANSFERASE"/>
    <property type="match status" value="1"/>
</dbReference>
<sequence length="369" mass="42200">MMESKLGDADSVIVTGSNLKNQAEKAAQKNPDQLDAYLFDITLLLAIQNEDGIPQLPAGYRARPLHSKDIDMNYFALLEQEEDSFHLDKKAFTEKWGIIIATVTLVIELKYIHALGTRGRVESLIVDSNHRGFGLERVLGTYAFKLARLLSVYKVTVGCSDNLIALFENCGFRKDIGNNVMSQHLDSFCKEEELAKCFRSEGVELFNASILQELDLSKMPELRQNLKVRPLRVDDWGRGYLNVLEQLTVVGAVLETDYRERFKSMQSSTLSRYFVVVIEDLDLKRLVASGTLYIDLHGNEAHGHFEDIVVSENYRGRKLGQYLCTCLLELARRVGIRRLTLEARDRVLEFYKKYGYRRVANLMSYKFCE</sequence>
<dbReference type="PANTHER" id="PTHR13355:SF11">
    <property type="entry name" value="GLUCOSAMINE 6-PHOSPHATE N-ACETYLTRANSFERASE"/>
    <property type="match status" value="1"/>
</dbReference>
<dbReference type="Gene3D" id="3.40.630.30">
    <property type="match status" value="2"/>
</dbReference>
<gene>
    <name evidence="6" type="ORF">EVEC_LOCUS5395</name>
</gene>
<evidence type="ECO:0000313" key="8">
    <source>
        <dbReference type="WBParaSite" id="EVEC_0000578401-mRNA-1"/>
    </source>
</evidence>
<dbReference type="GO" id="GO:0004343">
    <property type="term" value="F:glucosamine 6-phosphate N-acetyltransferase activity"/>
    <property type="evidence" value="ECO:0007669"/>
    <property type="project" value="UniProtKB-UniRule"/>
</dbReference>
<keyword evidence="4" id="KW-0808">Transferase</keyword>
<reference evidence="8" key="1">
    <citation type="submission" date="2017-02" db="UniProtKB">
        <authorList>
            <consortium name="WormBaseParasite"/>
        </authorList>
    </citation>
    <scope>IDENTIFICATION</scope>
</reference>
<organism evidence="8">
    <name type="scientific">Enterobius vermicularis</name>
    <name type="common">Human pinworm</name>
    <dbReference type="NCBI Taxonomy" id="51028"/>
    <lineage>
        <taxon>Eukaryota</taxon>
        <taxon>Metazoa</taxon>
        <taxon>Ecdysozoa</taxon>
        <taxon>Nematoda</taxon>
        <taxon>Chromadorea</taxon>
        <taxon>Rhabditida</taxon>
        <taxon>Spirurina</taxon>
        <taxon>Oxyuridomorpha</taxon>
        <taxon>Oxyuroidea</taxon>
        <taxon>Oxyuridae</taxon>
        <taxon>Enterobius</taxon>
    </lineage>
</organism>
<keyword evidence="7" id="KW-1185">Reference proteome</keyword>
<dbReference type="InterPro" id="IPR000182">
    <property type="entry name" value="GNAT_dom"/>
</dbReference>
<dbReference type="CDD" id="cd04301">
    <property type="entry name" value="NAT_SF"/>
    <property type="match status" value="1"/>
</dbReference>
<dbReference type="InterPro" id="IPR039143">
    <property type="entry name" value="GNPNAT1-like"/>
</dbReference>
<evidence type="ECO:0000313" key="6">
    <source>
        <dbReference type="EMBL" id="VDD90644.1"/>
    </source>
</evidence>
<evidence type="ECO:0000256" key="4">
    <source>
        <dbReference type="RuleBase" id="RU365086"/>
    </source>
</evidence>
<dbReference type="GO" id="GO:0006048">
    <property type="term" value="P:UDP-N-acetylglucosamine biosynthetic process"/>
    <property type="evidence" value="ECO:0007669"/>
    <property type="project" value="UniProtKB-UniRule"/>
</dbReference>
<name>A0A0N4V6A6_ENTVE</name>
<evidence type="ECO:0000256" key="2">
    <source>
        <dbReference type="ARBA" id="ARBA00006048"/>
    </source>
</evidence>
<proteinExistence type="inferred from homology"/>
<feature type="domain" description="N-acetyltransferase" evidence="5">
    <location>
        <begin position="226"/>
        <end position="369"/>
    </location>
</feature>
<dbReference type="EC" id="2.3.1.4" evidence="4"/>
<dbReference type="Pfam" id="PF00583">
    <property type="entry name" value="Acetyltransf_1"/>
    <property type="match status" value="1"/>
</dbReference>
<evidence type="ECO:0000259" key="5">
    <source>
        <dbReference type="PROSITE" id="PS51186"/>
    </source>
</evidence>